<dbReference type="RefSeq" id="WP_120072538.1">
    <property type="nucleotide sequence ID" value="NZ_CP126113.1"/>
</dbReference>
<dbReference type="EMBL" id="QYTU02000016">
    <property type="protein sequence ID" value="RWR11197.1"/>
    <property type="molecule type" value="Genomic_DNA"/>
</dbReference>
<name>A0A443IU19_9BACI</name>
<proteinExistence type="predicted"/>
<dbReference type="OrthoDB" id="2935815at2"/>
<dbReference type="Proteomes" id="UP000273811">
    <property type="component" value="Unassembled WGS sequence"/>
</dbReference>
<keyword evidence="2" id="KW-1185">Reference proteome</keyword>
<evidence type="ECO:0000313" key="1">
    <source>
        <dbReference type="EMBL" id="RWR11197.1"/>
    </source>
</evidence>
<evidence type="ECO:0000313" key="2">
    <source>
        <dbReference type="Proteomes" id="UP000273811"/>
    </source>
</evidence>
<reference evidence="1" key="1">
    <citation type="submission" date="2018-12" db="EMBL/GenBank/DDBJ databases">
        <authorList>
            <person name="Sun L."/>
            <person name="Chen Z."/>
        </authorList>
    </citation>
    <scope>NUCLEOTIDE SEQUENCE [LARGE SCALE GENOMIC DNA]</scope>
    <source>
        <strain evidence="1">DSM 16012</strain>
    </source>
</reference>
<organism evidence="1 2">
    <name type="scientific">Siminovitchia fortis</name>
    <dbReference type="NCBI Taxonomy" id="254758"/>
    <lineage>
        <taxon>Bacteria</taxon>
        <taxon>Bacillati</taxon>
        <taxon>Bacillota</taxon>
        <taxon>Bacilli</taxon>
        <taxon>Bacillales</taxon>
        <taxon>Bacillaceae</taxon>
        <taxon>Siminovitchia</taxon>
    </lineage>
</organism>
<comment type="caution">
    <text evidence="1">The sequence shown here is derived from an EMBL/GenBank/DDBJ whole genome shotgun (WGS) entry which is preliminary data.</text>
</comment>
<accession>A0A443IU19</accession>
<gene>
    <name evidence="1" type="ORF">D4N35_008715</name>
</gene>
<sequence>MDKLSKRVMYNPDGSSVMKRWDDSVIVKRKQESAFGPKNPAGMDNSQRSLVDIPLMEELEEFEDRYLDEFGGNWATEIDY</sequence>
<dbReference type="AlphaFoldDB" id="A0A443IU19"/>
<protein>
    <submittedName>
        <fullName evidence="1">Uncharacterized protein</fullName>
    </submittedName>
</protein>